<accession>A0ABP8Q2K5</accession>
<evidence type="ECO:0000259" key="2">
    <source>
        <dbReference type="Pfam" id="PF13568"/>
    </source>
</evidence>
<dbReference type="Gene3D" id="2.40.160.20">
    <property type="match status" value="1"/>
</dbReference>
<feature type="domain" description="Outer membrane protein beta-barrel" evidence="2">
    <location>
        <begin position="58"/>
        <end position="212"/>
    </location>
</feature>
<proteinExistence type="predicted"/>
<reference evidence="4" key="1">
    <citation type="journal article" date="2019" name="Int. J. Syst. Evol. Microbiol.">
        <title>The Global Catalogue of Microorganisms (GCM) 10K type strain sequencing project: providing services to taxonomists for standard genome sequencing and annotation.</title>
        <authorList>
            <consortium name="The Broad Institute Genomics Platform"/>
            <consortium name="The Broad Institute Genome Sequencing Center for Infectious Disease"/>
            <person name="Wu L."/>
            <person name="Ma J."/>
        </authorList>
    </citation>
    <scope>NUCLEOTIDE SEQUENCE [LARGE SCALE GENOMIC DNA]</scope>
    <source>
        <strain evidence="4">JCM 17841</strain>
    </source>
</reference>
<gene>
    <name evidence="3" type="ORF">GCM10023172_09370</name>
</gene>
<dbReference type="Proteomes" id="UP001501243">
    <property type="component" value="Unassembled WGS sequence"/>
</dbReference>
<dbReference type="RefSeq" id="WP_220235665.1">
    <property type="nucleotide sequence ID" value="NZ_BAABGQ010000005.1"/>
</dbReference>
<evidence type="ECO:0000256" key="1">
    <source>
        <dbReference type="SAM" id="SignalP"/>
    </source>
</evidence>
<protein>
    <recommendedName>
        <fullName evidence="2">Outer membrane protein beta-barrel domain-containing protein</fullName>
    </recommendedName>
</protein>
<evidence type="ECO:0000313" key="4">
    <source>
        <dbReference type="Proteomes" id="UP001501243"/>
    </source>
</evidence>
<feature type="signal peptide" evidence="1">
    <location>
        <begin position="1"/>
        <end position="30"/>
    </location>
</feature>
<organism evidence="3 4">
    <name type="scientific">Hymenobacter ginsengisoli</name>
    <dbReference type="NCBI Taxonomy" id="1051626"/>
    <lineage>
        <taxon>Bacteria</taxon>
        <taxon>Pseudomonadati</taxon>
        <taxon>Bacteroidota</taxon>
        <taxon>Cytophagia</taxon>
        <taxon>Cytophagales</taxon>
        <taxon>Hymenobacteraceae</taxon>
        <taxon>Hymenobacter</taxon>
    </lineage>
</organism>
<evidence type="ECO:0000313" key="3">
    <source>
        <dbReference type="EMBL" id="GAA4496291.1"/>
    </source>
</evidence>
<keyword evidence="4" id="KW-1185">Reference proteome</keyword>
<feature type="chain" id="PRO_5045746435" description="Outer membrane protein beta-barrel domain-containing protein" evidence="1">
    <location>
        <begin position="31"/>
        <end position="232"/>
    </location>
</feature>
<dbReference type="Pfam" id="PF13568">
    <property type="entry name" value="OMP_b-brl_2"/>
    <property type="match status" value="1"/>
</dbReference>
<comment type="caution">
    <text evidence="3">The sequence shown here is derived from an EMBL/GenBank/DDBJ whole genome shotgun (WGS) entry which is preliminary data.</text>
</comment>
<dbReference type="EMBL" id="BAABGQ010000005">
    <property type="protein sequence ID" value="GAA4496291.1"/>
    <property type="molecule type" value="Genomic_DNA"/>
</dbReference>
<dbReference type="InterPro" id="IPR025665">
    <property type="entry name" value="Beta-barrel_OMP_2"/>
</dbReference>
<keyword evidence="1" id="KW-0732">Signal</keyword>
<name>A0ABP8Q2K5_9BACT</name>
<sequence>MQPLSTYNLMPVPRLLCSALIVATPLATLAQSTSPPPVYRFYSGMAAYASTTQAVGGYHGSRYSVPVQATLGYQLRPRLAVQVGLAYSNVKSNNSYTNNYVDSNANLISSVTTSDDMRRVFTTSLLARYTITRQAAHRFQVDALAGPSFTHSAGRSTYSETATSQGSSSASYSDYSYNYNDLLISAGPSFRYRFGKHLDAMYDVLLNVSLTNSMNGSTAMALGLRYRFGGLR</sequence>